<organism evidence="2 3">
    <name type="scientific">Stieleria magnilauensis</name>
    <dbReference type="NCBI Taxonomy" id="2527963"/>
    <lineage>
        <taxon>Bacteria</taxon>
        <taxon>Pseudomonadati</taxon>
        <taxon>Planctomycetota</taxon>
        <taxon>Planctomycetia</taxon>
        <taxon>Pirellulales</taxon>
        <taxon>Pirellulaceae</taxon>
        <taxon>Stieleria</taxon>
    </lineage>
</organism>
<reference evidence="2 3" key="1">
    <citation type="submission" date="2019-02" db="EMBL/GenBank/DDBJ databases">
        <title>Deep-cultivation of Planctomycetes and their phenomic and genomic characterization uncovers novel biology.</title>
        <authorList>
            <person name="Wiegand S."/>
            <person name="Jogler M."/>
            <person name="Boedeker C."/>
            <person name="Pinto D."/>
            <person name="Vollmers J."/>
            <person name="Rivas-Marin E."/>
            <person name="Kohn T."/>
            <person name="Peeters S.H."/>
            <person name="Heuer A."/>
            <person name="Rast P."/>
            <person name="Oberbeckmann S."/>
            <person name="Bunk B."/>
            <person name="Jeske O."/>
            <person name="Meyerdierks A."/>
            <person name="Storesund J.E."/>
            <person name="Kallscheuer N."/>
            <person name="Luecker S."/>
            <person name="Lage O.M."/>
            <person name="Pohl T."/>
            <person name="Merkel B.J."/>
            <person name="Hornburger P."/>
            <person name="Mueller R.-W."/>
            <person name="Bruemmer F."/>
            <person name="Labrenz M."/>
            <person name="Spormann A.M."/>
            <person name="Op den Camp H."/>
            <person name="Overmann J."/>
            <person name="Amann R."/>
            <person name="Jetten M.S.M."/>
            <person name="Mascher T."/>
            <person name="Medema M.H."/>
            <person name="Devos D.P."/>
            <person name="Kaster A.-K."/>
            <person name="Ovreas L."/>
            <person name="Rohde M."/>
            <person name="Galperin M.Y."/>
            <person name="Jogler C."/>
        </authorList>
    </citation>
    <scope>NUCLEOTIDE SEQUENCE [LARGE SCALE GENOMIC DNA]</scope>
    <source>
        <strain evidence="2 3">TBK1r</strain>
    </source>
</reference>
<accession>A0ABX5XXA4</accession>
<sequence length="146" mass="16545">MKRLAMAKYRHRTFEMFEFHDEAAAALAVKPREPVRPLGNLDGEPMESLNIAVLGPILHVRFDPDVLDGEEESESQLRGDLTRLAKWLQNDSRVIVDFDGLSLFSPASIEALETFYQRLKAKGSRLVLCNLDADVKASFYPSRLPR</sequence>
<name>A0ABX5XXA4_9BACT</name>
<gene>
    <name evidence="2" type="ORF">TBK1r_56330</name>
</gene>
<dbReference type="Proteomes" id="UP000318081">
    <property type="component" value="Chromosome"/>
</dbReference>
<evidence type="ECO:0000313" key="3">
    <source>
        <dbReference type="Proteomes" id="UP000318081"/>
    </source>
</evidence>
<dbReference type="InterPro" id="IPR002645">
    <property type="entry name" value="STAS_dom"/>
</dbReference>
<dbReference type="SUPFAM" id="SSF52091">
    <property type="entry name" value="SpoIIaa-like"/>
    <property type="match status" value="1"/>
</dbReference>
<evidence type="ECO:0000313" key="2">
    <source>
        <dbReference type="EMBL" id="QDV86614.1"/>
    </source>
</evidence>
<keyword evidence="3" id="KW-1185">Reference proteome</keyword>
<dbReference type="EMBL" id="CP036432">
    <property type="protein sequence ID" value="QDV86614.1"/>
    <property type="molecule type" value="Genomic_DNA"/>
</dbReference>
<proteinExistence type="predicted"/>
<dbReference type="Pfam" id="PF01740">
    <property type="entry name" value="STAS"/>
    <property type="match status" value="1"/>
</dbReference>
<evidence type="ECO:0000259" key="1">
    <source>
        <dbReference type="PROSITE" id="PS50801"/>
    </source>
</evidence>
<dbReference type="Gene3D" id="3.30.750.24">
    <property type="entry name" value="STAS domain"/>
    <property type="match status" value="1"/>
</dbReference>
<feature type="domain" description="STAS" evidence="1">
    <location>
        <begin position="83"/>
        <end position="146"/>
    </location>
</feature>
<dbReference type="PROSITE" id="PS50801">
    <property type="entry name" value="STAS"/>
    <property type="match status" value="1"/>
</dbReference>
<protein>
    <submittedName>
        <fullName evidence="2">STAS domain protein</fullName>
    </submittedName>
</protein>
<dbReference type="InterPro" id="IPR036513">
    <property type="entry name" value="STAS_dom_sf"/>
</dbReference>